<accession>A0ABU1ZBU5</accession>
<protein>
    <submittedName>
        <fullName evidence="2">Pimeloyl-ACP methyl ester carboxylesterase</fullName>
    </submittedName>
</protein>
<reference evidence="2 3" key="1">
    <citation type="submission" date="2023-07" db="EMBL/GenBank/DDBJ databases">
        <title>Sorghum-associated microbial communities from plants grown in Nebraska, USA.</title>
        <authorList>
            <person name="Schachtman D."/>
        </authorList>
    </citation>
    <scope>NUCLEOTIDE SEQUENCE [LARGE SCALE GENOMIC DNA]</scope>
    <source>
        <strain evidence="2 3">BE310</strain>
    </source>
</reference>
<comment type="caution">
    <text evidence="2">The sequence shown here is derived from an EMBL/GenBank/DDBJ whole genome shotgun (WGS) entry which is preliminary data.</text>
</comment>
<proteinExistence type="predicted"/>
<dbReference type="Proteomes" id="UP001180536">
    <property type="component" value="Unassembled WGS sequence"/>
</dbReference>
<organism evidence="2 3">
    <name type="scientific">Pelomonas aquatica</name>
    <dbReference type="NCBI Taxonomy" id="431058"/>
    <lineage>
        <taxon>Bacteria</taxon>
        <taxon>Pseudomonadati</taxon>
        <taxon>Pseudomonadota</taxon>
        <taxon>Betaproteobacteria</taxon>
        <taxon>Burkholderiales</taxon>
        <taxon>Sphaerotilaceae</taxon>
        <taxon>Roseateles</taxon>
    </lineage>
</organism>
<sequence length="286" mass="31493">MGELAGRAWQGLATGMPEARWFWHRQLKKPFFGRFMKPWRWPLDVPSEGWERLRIASASRSTLAAVLKRTTAGAPRGVVVCAHPMGLAAKGFWLRNGHADALLAAGFHVLAFDFNGFGESPSTNFDWPADSLAAGRHARQLFPGLPVHALTASFGAMHALNALGAADYPYDRIVAEGCASSLPAFWKHYPFAHAVLRLGSAVSPEGERRLRPELSITRLPAHVRLLLVHSRGDRWTPIDHGDRLAAAAPKGARVERLTLARADHTHGMRDERAVYWPAVHDFLTAA</sequence>
<name>A0ABU1ZBU5_9BURK</name>
<dbReference type="SUPFAM" id="SSF53474">
    <property type="entry name" value="alpha/beta-Hydrolases"/>
    <property type="match status" value="1"/>
</dbReference>
<evidence type="ECO:0000313" key="3">
    <source>
        <dbReference type="Proteomes" id="UP001180536"/>
    </source>
</evidence>
<dbReference type="Pfam" id="PF12146">
    <property type="entry name" value="Hydrolase_4"/>
    <property type="match status" value="1"/>
</dbReference>
<evidence type="ECO:0000259" key="1">
    <source>
        <dbReference type="Pfam" id="PF12146"/>
    </source>
</evidence>
<gene>
    <name evidence="2" type="ORF">J2X16_003446</name>
</gene>
<feature type="domain" description="Serine aminopeptidase S33" evidence="1">
    <location>
        <begin position="74"/>
        <end position="206"/>
    </location>
</feature>
<evidence type="ECO:0000313" key="2">
    <source>
        <dbReference type="EMBL" id="MDR7298097.1"/>
    </source>
</evidence>
<dbReference type="RefSeq" id="WP_310347011.1">
    <property type="nucleotide sequence ID" value="NZ_JAVDXQ010000004.1"/>
</dbReference>
<dbReference type="EMBL" id="JAVDXQ010000004">
    <property type="protein sequence ID" value="MDR7298097.1"/>
    <property type="molecule type" value="Genomic_DNA"/>
</dbReference>
<keyword evidence="3" id="KW-1185">Reference proteome</keyword>
<dbReference type="Gene3D" id="3.40.50.1820">
    <property type="entry name" value="alpha/beta hydrolase"/>
    <property type="match status" value="1"/>
</dbReference>
<dbReference type="InterPro" id="IPR029058">
    <property type="entry name" value="AB_hydrolase_fold"/>
</dbReference>
<dbReference type="InterPro" id="IPR022742">
    <property type="entry name" value="Hydrolase_4"/>
</dbReference>